<protein>
    <submittedName>
        <fullName evidence="2">RimJ/RimL family protein N-acetyltransferase</fullName>
    </submittedName>
</protein>
<dbReference type="Proteomes" id="UP000636579">
    <property type="component" value="Unassembled WGS sequence"/>
</dbReference>
<feature type="domain" description="N-acetyltransferase" evidence="1">
    <location>
        <begin position="1"/>
        <end position="153"/>
    </location>
</feature>
<dbReference type="Gene3D" id="3.40.630.30">
    <property type="match status" value="1"/>
</dbReference>
<evidence type="ECO:0000313" key="3">
    <source>
        <dbReference type="Proteomes" id="UP000636579"/>
    </source>
</evidence>
<name>A0ABR9J4A7_9MICC</name>
<accession>A0ABR9J4A7</accession>
<dbReference type="InterPro" id="IPR016181">
    <property type="entry name" value="Acyl_CoA_acyltransferase"/>
</dbReference>
<dbReference type="PANTHER" id="PTHR43792">
    <property type="entry name" value="GNAT FAMILY, PUTATIVE (AFU_ORTHOLOGUE AFUA_3G00765)-RELATED-RELATED"/>
    <property type="match status" value="1"/>
</dbReference>
<sequence length="153" mass="16950">MAESDLEEISSLLGDPVVMRYYPAPKTREEASRWISWNQDNYAIYGFGLWIIETKAGDFVGDCGLTWQQVNGVPRLEVGYHVRSELQGRGYATEAAGACLEFARTSTDADALVAILHPENRASERVAEKLGMTRVGDDRGGSFPRRVLSVSIH</sequence>
<dbReference type="InterPro" id="IPR051531">
    <property type="entry name" value="N-acetyltransferase"/>
</dbReference>
<reference evidence="2 3" key="1">
    <citation type="submission" date="2020-10" db="EMBL/GenBank/DDBJ databases">
        <title>Sequencing the genomes of 1000 actinobacteria strains.</title>
        <authorList>
            <person name="Klenk H.-P."/>
        </authorList>
    </citation>
    <scope>NUCLEOTIDE SEQUENCE [LARGE SCALE GENOMIC DNA]</scope>
    <source>
        <strain evidence="2 3">DSM 15474</strain>
    </source>
</reference>
<dbReference type="InterPro" id="IPR000182">
    <property type="entry name" value="GNAT_dom"/>
</dbReference>
<organism evidence="2 3">
    <name type="scientific">Nesterenkonia halotolerans</name>
    <dbReference type="NCBI Taxonomy" id="225325"/>
    <lineage>
        <taxon>Bacteria</taxon>
        <taxon>Bacillati</taxon>
        <taxon>Actinomycetota</taxon>
        <taxon>Actinomycetes</taxon>
        <taxon>Micrococcales</taxon>
        <taxon>Micrococcaceae</taxon>
        <taxon>Nesterenkonia</taxon>
    </lineage>
</organism>
<keyword evidence="3" id="KW-1185">Reference proteome</keyword>
<evidence type="ECO:0000259" key="1">
    <source>
        <dbReference type="PROSITE" id="PS51186"/>
    </source>
</evidence>
<comment type="caution">
    <text evidence="2">The sequence shown here is derived from an EMBL/GenBank/DDBJ whole genome shotgun (WGS) entry which is preliminary data.</text>
</comment>
<evidence type="ECO:0000313" key="2">
    <source>
        <dbReference type="EMBL" id="MBE1513672.1"/>
    </source>
</evidence>
<dbReference type="PROSITE" id="PS51186">
    <property type="entry name" value="GNAT"/>
    <property type="match status" value="1"/>
</dbReference>
<dbReference type="Pfam" id="PF13302">
    <property type="entry name" value="Acetyltransf_3"/>
    <property type="match status" value="1"/>
</dbReference>
<gene>
    <name evidence="2" type="ORF">H4W26_000427</name>
</gene>
<dbReference type="PANTHER" id="PTHR43792:SF1">
    <property type="entry name" value="N-ACETYLTRANSFERASE DOMAIN-CONTAINING PROTEIN"/>
    <property type="match status" value="1"/>
</dbReference>
<dbReference type="SUPFAM" id="SSF55729">
    <property type="entry name" value="Acyl-CoA N-acyltransferases (Nat)"/>
    <property type="match status" value="1"/>
</dbReference>
<dbReference type="EMBL" id="JADBEE010000001">
    <property type="protein sequence ID" value="MBE1513672.1"/>
    <property type="molecule type" value="Genomic_DNA"/>
</dbReference>
<proteinExistence type="predicted"/>